<organism evidence="2 3">
    <name type="scientific">Asparagus officinalis</name>
    <name type="common">Garden asparagus</name>
    <dbReference type="NCBI Taxonomy" id="4686"/>
    <lineage>
        <taxon>Eukaryota</taxon>
        <taxon>Viridiplantae</taxon>
        <taxon>Streptophyta</taxon>
        <taxon>Embryophyta</taxon>
        <taxon>Tracheophyta</taxon>
        <taxon>Spermatophyta</taxon>
        <taxon>Magnoliopsida</taxon>
        <taxon>Liliopsida</taxon>
        <taxon>Asparagales</taxon>
        <taxon>Asparagaceae</taxon>
        <taxon>Asparagoideae</taxon>
        <taxon>Asparagus</taxon>
    </lineage>
</organism>
<sequence length="106" mass="11342">MVDSMNMVGVTKKVVASNLIKEGDVDLEVVMKVSVEKEGVGGAHDESSLSSEEEGSDVSAGLTRSGWINAARIWRQRLDEWTTAMDDRAGMGFGAGTGVTEHRTGR</sequence>
<gene>
    <name evidence="2" type="ORF">A4U43_C04F7170</name>
</gene>
<reference evidence="3" key="1">
    <citation type="journal article" date="2017" name="Nat. Commun.">
        <title>The asparagus genome sheds light on the origin and evolution of a young Y chromosome.</title>
        <authorList>
            <person name="Harkess A."/>
            <person name="Zhou J."/>
            <person name="Xu C."/>
            <person name="Bowers J.E."/>
            <person name="Van der Hulst R."/>
            <person name="Ayyampalayam S."/>
            <person name="Mercati F."/>
            <person name="Riccardi P."/>
            <person name="McKain M.R."/>
            <person name="Kakrana A."/>
            <person name="Tang H."/>
            <person name="Ray J."/>
            <person name="Groenendijk J."/>
            <person name="Arikit S."/>
            <person name="Mathioni S.M."/>
            <person name="Nakano M."/>
            <person name="Shan H."/>
            <person name="Telgmann-Rauber A."/>
            <person name="Kanno A."/>
            <person name="Yue Z."/>
            <person name="Chen H."/>
            <person name="Li W."/>
            <person name="Chen Y."/>
            <person name="Xu X."/>
            <person name="Zhang Y."/>
            <person name="Luo S."/>
            <person name="Chen H."/>
            <person name="Gao J."/>
            <person name="Mao Z."/>
            <person name="Pires J.C."/>
            <person name="Luo M."/>
            <person name="Kudrna D."/>
            <person name="Wing R.A."/>
            <person name="Meyers B.C."/>
            <person name="Yi K."/>
            <person name="Kong H."/>
            <person name="Lavrijsen P."/>
            <person name="Sunseri F."/>
            <person name="Falavigna A."/>
            <person name="Ye Y."/>
            <person name="Leebens-Mack J.H."/>
            <person name="Chen G."/>
        </authorList>
    </citation>
    <scope>NUCLEOTIDE SEQUENCE [LARGE SCALE GENOMIC DNA]</scope>
    <source>
        <strain evidence="3">cv. DH0086</strain>
    </source>
</reference>
<protein>
    <submittedName>
        <fullName evidence="2">Uncharacterized protein</fullName>
    </submittedName>
</protein>
<keyword evidence="3" id="KW-1185">Reference proteome</keyword>
<dbReference type="AlphaFoldDB" id="A0A5P1EZD4"/>
<proteinExistence type="predicted"/>
<dbReference type="Gramene" id="ONK71312">
    <property type="protein sequence ID" value="ONK71312"/>
    <property type="gene ID" value="A4U43_C04F7170"/>
</dbReference>
<evidence type="ECO:0000256" key="1">
    <source>
        <dbReference type="SAM" id="MobiDB-lite"/>
    </source>
</evidence>
<accession>A0A5P1EZD4</accession>
<feature type="compositionally biased region" description="Basic and acidic residues" evidence="1">
    <location>
        <begin position="37"/>
        <end position="47"/>
    </location>
</feature>
<feature type="region of interest" description="Disordered" evidence="1">
    <location>
        <begin position="37"/>
        <end position="61"/>
    </location>
</feature>
<dbReference type="Proteomes" id="UP000243459">
    <property type="component" value="Chromosome 4"/>
</dbReference>
<evidence type="ECO:0000313" key="2">
    <source>
        <dbReference type="EMBL" id="ONK71312.1"/>
    </source>
</evidence>
<evidence type="ECO:0000313" key="3">
    <source>
        <dbReference type="Proteomes" id="UP000243459"/>
    </source>
</evidence>
<dbReference type="EMBL" id="CM007384">
    <property type="protein sequence ID" value="ONK71312.1"/>
    <property type="molecule type" value="Genomic_DNA"/>
</dbReference>
<name>A0A5P1EZD4_ASPOF</name>